<evidence type="ECO:0000256" key="3">
    <source>
        <dbReference type="ARBA" id="ARBA00008546"/>
    </source>
</evidence>
<dbReference type="SUPFAM" id="SSF101288">
    <property type="entry name" value="L27 domain"/>
    <property type="match status" value="1"/>
</dbReference>
<dbReference type="PANTHER" id="PTHR14063">
    <property type="entry name" value="PROTEIN LIN-7 HOMOLOG"/>
    <property type="match status" value="1"/>
</dbReference>
<keyword evidence="8 14" id="KW-0653">Protein transport</keyword>
<dbReference type="PROSITE" id="PS51022">
    <property type="entry name" value="L27"/>
    <property type="match status" value="1"/>
</dbReference>
<evidence type="ECO:0000313" key="18">
    <source>
        <dbReference type="RefSeq" id="XP_060042436.1"/>
    </source>
</evidence>
<keyword evidence="11 14" id="KW-0472">Membrane</keyword>
<reference evidence="18" key="2">
    <citation type="submission" date="2025-08" db="UniProtKB">
        <authorList>
            <consortium name="RefSeq"/>
        </authorList>
    </citation>
    <scope>IDENTIFICATION</scope>
</reference>
<dbReference type="RefSeq" id="XP_060042436.1">
    <property type="nucleotide sequence ID" value="XM_060186453.1"/>
</dbReference>
<dbReference type="SMART" id="SM00569">
    <property type="entry name" value="L27"/>
    <property type="match status" value="1"/>
</dbReference>
<evidence type="ECO:0000256" key="9">
    <source>
        <dbReference type="ARBA" id="ARBA00022949"/>
    </source>
</evidence>
<evidence type="ECO:0000256" key="11">
    <source>
        <dbReference type="ARBA" id="ARBA00023136"/>
    </source>
</evidence>
<evidence type="ECO:0000256" key="1">
    <source>
        <dbReference type="ARBA" id="ARBA00004171"/>
    </source>
</evidence>
<keyword evidence="17" id="KW-1185">Reference proteome</keyword>
<dbReference type="GeneID" id="103114871"/>
<keyword evidence="4" id="KW-0796">Tight junction</keyword>
<dbReference type="InterPro" id="IPR004172">
    <property type="entry name" value="L27_dom"/>
</dbReference>
<name>A0ABM3X0W2_ERIEU</name>
<feature type="domain" description="L27" evidence="16">
    <location>
        <begin position="10"/>
        <end position="65"/>
    </location>
</feature>
<comment type="subcellular location">
    <subcellularLocation>
        <location evidence="1">Basolateral cell membrane</location>
        <topology evidence="1">Peripheral membrane protein</topology>
    </subcellularLocation>
    <subcellularLocation>
        <location evidence="2">Cell junction</location>
        <location evidence="2">Tight junction</location>
    </subcellularLocation>
    <subcellularLocation>
        <location evidence="14">Cell membrane</location>
        <topology evidence="14">Peripheral membrane protein</topology>
    </subcellularLocation>
    <subcellularLocation>
        <location evidence="13">Postsynaptic density membrane</location>
        <topology evidence="13">Peripheral membrane protein</topology>
    </subcellularLocation>
</comment>
<evidence type="ECO:0000256" key="10">
    <source>
        <dbReference type="ARBA" id="ARBA00023018"/>
    </source>
</evidence>
<dbReference type="Pfam" id="PF02828">
    <property type="entry name" value="L27"/>
    <property type="match status" value="1"/>
</dbReference>
<evidence type="ECO:0000259" key="15">
    <source>
        <dbReference type="PROSITE" id="PS50106"/>
    </source>
</evidence>
<keyword evidence="10" id="KW-0770">Synapse</keyword>
<evidence type="ECO:0000256" key="5">
    <source>
        <dbReference type="ARBA" id="ARBA00022448"/>
    </source>
</evidence>
<keyword evidence="12" id="KW-0628">Postsynaptic cell membrane</keyword>
<proteinExistence type="inferred from homology"/>
<reference evidence="17" key="1">
    <citation type="submission" date="2025-05" db="UniProtKB">
        <authorList>
            <consortium name="RefSeq"/>
        </authorList>
    </citation>
    <scope>NUCLEOTIDE SEQUENCE [LARGE SCALE GENOMIC DNA]</scope>
</reference>
<dbReference type="InterPro" id="IPR014775">
    <property type="entry name" value="L27_C"/>
</dbReference>
<dbReference type="InterPro" id="IPR036034">
    <property type="entry name" value="PDZ_sf"/>
</dbReference>
<evidence type="ECO:0000256" key="2">
    <source>
        <dbReference type="ARBA" id="ARBA00004435"/>
    </source>
</evidence>
<dbReference type="PIRSF" id="PIRSF038039">
    <property type="entry name" value="Lin-7_homologue"/>
    <property type="match status" value="1"/>
</dbReference>
<feature type="domain" description="PDZ" evidence="15">
    <location>
        <begin position="93"/>
        <end position="168"/>
    </location>
</feature>
<keyword evidence="5 14" id="KW-0813">Transport</keyword>
<dbReference type="InterPro" id="IPR017365">
    <property type="entry name" value="LIN7"/>
</dbReference>
<dbReference type="Gene3D" id="2.30.42.10">
    <property type="match status" value="1"/>
</dbReference>
<protein>
    <recommendedName>
        <fullName evidence="14">Protein lin-7 homolog</fullName>
    </recommendedName>
</protein>
<evidence type="ECO:0000256" key="13">
    <source>
        <dbReference type="ARBA" id="ARBA00034098"/>
    </source>
</evidence>
<evidence type="ECO:0000259" key="16">
    <source>
        <dbReference type="PROSITE" id="PS51022"/>
    </source>
</evidence>
<dbReference type="InterPro" id="IPR036892">
    <property type="entry name" value="L27_dom_sf"/>
</dbReference>
<dbReference type="SMART" id="SM00228">
    <property type="entry name" value="PDZ"/>
    <property type="match status" value="1"/>
</dbReference>
<dbReference type="PROSITE" id="PS50106">
    <property type="entry name" value="PDZ"/>
    <property type="match status" value="1"/>
</dbReference>
<dbReference type="Pfam" id="PF00595">
    <property type="entry name" value="PDZ"/>
    <property type="match status" value="1"/>
</dbReference>
<evidence type="ECO:0000256" key="8">
    <source>
        <dbReference type="ARBA" id="ARBA00022927"/>
    </source>
</evidence>
<sequence>MAALVEPLGLERDMSQAVELLKRFQRSGDLLPQKLQGLQRVLQSRFCSAIREVYEQLYNTLDITGSAEIQAHATAKAMVASFMASENHAHPRVVELPETDEGLGFNIMGGKEQNLPGGGMADLHGGLKRGEQLLSVNGVSVEGEQHEKAVELLKTAQGSVKLVVRYMPCVLEEMEARSEKMCSVLRRQQHQSLEVWRLKPQIRTLTLNSLIPCTVFIGTSPLFKDL</sequence>
<evidence type="ECO:0000256" key="6">
    <source>
        <dbReference type="ARBA" id="ARBA00022475"/>
    </source>
</evidence>
<dbReference type="SUPFAM" id="SSF50156">
    <property type="entry name" value="PDZ domain-like"/>
    <property type="match status" value="1"/>
</dbReference>
<dbReference type="InterPro" id="IPR051109">
    <property type="entry name" value="MAM_complex_regulator"/>
</dbReference>
<keyword evidence="9 14" id="KW-0965">Cell junction</keyword>
<organism evidence="17 18">
    <name type="scientific">Erinaceus europaeus</name>
    <name type="common">Western European hedgehog</name>
    <dbReference type="NCBI Taxonomy" id="9365"/>
    <lineage>
        <taxon>Eukaryota</taxon>
        <taxon>Metazoa</taxon>
        <taxon>Chordata</taxon>
        <taxon>Craniata</taxon>
        <taxon>Vertebrata</taxon>
        <taxon>Euteleostomi</taxon>
        <taxon>Mammalia</taxon>
        <taxon>Eutheria</taxon>
        <taxon>Laurasiatheria</taxon>
        <taxon>Eulipotyphla</taxon>
        <taxon>Erinaceidae</taxon>
        <taxon>Erinaceinae</taxon>
        <taxon>Erinaceus</taxon>
    </lineage>
</organism>
<evidence type="ECO:0000256" key="7">
    <source>
        <dbReference type="ARBA" id="ARBA00022483"/>
    </source>
</evidence>
<comment type="similarity">
    <text evidence="3 14">Belongs to the lin-7 family.</text>
</comment>
<evidence type="ECO:0000256" key="4">
    <source>
        <dbReference type="ARBA" id="ARBA00022427"/>
    </source>
</evidence>
<dbReference type="Gene3D" id="1.20.1270.460">
    <property type="match status" value="1"/>
</dbReference>
<comment type="function">
    <text evidence="14">Plays a role in establishing and maintaining the asymmetric distribution of channels and receptors at the plasma membrane of polarized cells.</text>
</comment>
<accession>A0ABM3X0W2</accession>
<keyword evidence="6 14" id="KW-1003">Cell membrane</keyword>
<evidence type="ECO:0000313" key="17">
    <source>
        <dbReference type="Proteomes" id="UP001652624"/>
    </source>
</evidence>
<keyword evidence="7 14" id="KW-0268">Exocytosis</keyword>
<gene>
    <name evidence="18" type="primary">LOC103114871</name>
</gene>
<dbReference type="Proteomes" id="UP001652624">
    <property type="component" value="Chromosome 2"/>
</dbReference>
<evidence type="ECO:0000256" key="12">
    <source>
        <dbReference type="ARBA" id="ARBA00023257"/>
    </source>
</evidence>
<dbReference type="InterPro" id="IPR001478">
    <property type="entry name" value="PDZ"/>
</dbReference>
<evidence type="ECO:0000256" key="14">
    <source>
        <dbReference type="PIRNR" id="PIRNR038039"/>
    </source>
</evidence>